<feature type="compositionally biased region" description="Polar residues" evidence="1">
    <location>
        <begin position="158"/>
        <end position="181"/>
    </location>
</feature>
<name>A0A7S2WQE8_9STRA</name>
<feature type="domain" description="DUF4833" evidence="2">
    <location>
        <begin position="235"/>
        <end position="370"/>
    </location>
</feature>
<dbReference type="EMBL" id="HBHK01022278">
    <property type="protein sequence ID" value="CAD9700173.1"/>
    <property type="molecule type" value="Transcribed_RNA"/>
</dbReference>
<organism evidence="3">
    <name type="scientific">Mucochytrium quahogii</name>
    <dbReference type="NCBI Taxonomy" id="96639"/>
    <lineage>
        <taxon>Eukaryota</taxon>
        <taxon>Sar</taxon>
        <taxon>Stramenopiles</taxon>
        <taxon>Bigyra</taxon>
        <taxon>Labyrinthulomycetes</taxon>
        <taxon>Thraustochytrida</taxon>
        <taxon>Thraustochytriidae</taxon>
        <taxon>Mucochytrium</taxon>
    </lineage>
</organism>
<feature type="region of interest" description="Disordered" evidence="1">
    <location>
        <begin position="129"/>
        <end position="205"/>
    </location>
</feature>
<dbReference type="AlphaFoldDB" id="A0A7S2WQE8"/>
<feature type="compositionally biased region" description="Basic and acidic residues" evidence="1">
    <location>
        <begin position="129"/>
        <end position="153"/>
    </location>
</feature>
<proteinExistence type="predicted"/>
<accession>A0A7S2WQE8</accession>
<gene>
    <name evidence="3" type="ORF">QSP1433_LOCUS14158</name>
</gene>
<sequence length="376" mass="42441">MEDEYWGLESLLTILNFGGDIVMRKPLQSTPEEECHVFQQKLICISQTPKCYVNPHPEYATLEIDFSREEDKLAALELTKRCPGVSRWKPNLVPRMVSEAEFFKNFMGYVCATADEHFNDEKTLRQFYSDIDKDDKEENTPKDTSEDAEEKSGAGKTLHTSMEQATQPTVEETISKGQVNDENTHKVQSDPQEEATGTQPFPQASLERFTAETVPFGARSSAELSQAFLNKDILFYIYKSANKNTVVYEAIKKKSGEIECLNDKTPVRPYWLMYEKSPVVEEDLNMVERNTAYGSTCQPSTGAPGEFVVTLASLADRPINVSVDGTTGKLSAKTRIQGEMDELLHVFVKTSSNWMGMPSVEYIDIVGMSREERVKK</sequence>
<dbReference type="InterPro" id="IPR035925">
    <property type="entry name" value="BSD_dom_sf"/>
</dbReference>
<dbReference type="InterPro" id="IPR032269">
    <property type="entry name" value="DUF4833"/>
</dbReference>
<evidence type="ECO:0000256" key="1">
    <source>
        <dbReference type="SAM" id="MobiDB-lite"/>
    </source>
</evidence>
<evidence type="ECO:0000259" key="2">
    <source>
        <dbReference type="Pfam" id="PF16117"/>
    </source>
</evidence>
<reference evidence="3" key="1">
    <citation type="submission" date="2021-01" db="EMBL/GenBank/DDBJ databases">
        <authorList>
            <person name="Corre E."/>
            <person name="Pelletier E."/>
            <person name="Niang G."/>
            <person name="Scheremetjew M."/>
            <person name="Finn R."/>
            <person name="Kale V."/>
            <person name="Holt S."/>
            <person name="Cochrane G."/>
            <person name="Meng A."/>
            <person name="Brown T."/>
            <person name="Cohen L."/>
        </authorList>
    </citation>
    <scope>NUCLEOTIDE SEQUENCE</scope>
    <source>
        <strain evidence="3">NY070348D</strain>
    </source>
</reference>
<dbReference type="Pfam" id="PF16117">
    <property type="entry name" value="DUF4833"/>
    <property type="match status" value="1"/>
</dbReference>
<dbReference type="Gene3D" id="1.10.3970.10">
    <property type="entry name" value="BSD domain"/>
    <property type="match status" value="1"/>
</dbReference>
<protein>
    <recommendedName>
        <fullName evidence="2">DUF4833 domain-containing protein</fullName>
    </recommendedName>
</protein>
<evidence type="ECO:0000313" key="3">
    <source>
        <dbReference type="EMBL" id="CAD9700173.1"/>
    </source>
</evidence>